<keyword evidence="2 5" id="KW-0812">Transmembrane</keyword>
<keyword evidence="7" id="KW-1185">Reference proteome</keyword>
<evidence type="ECO:0000256" key="3">
    <source>
        <dbReference type="ARBA" id="ARBA00022989"/>
    </source>
</evidence>
<feature type="transmembrane region" description="Helical" evidence="5">
    <location>
        <begin position="416"/>
        <end position="433"/>
    </location>
</feature>
<feature type="transmembrane region" description="Helical" evidence="5">
    <location>
        <begin position="42"/>
        <end position="63"/>
    </location>
</feature>
<dbReference type="PIRSF" id="PIRSF006060">
    <property type="entry name" value="AA_transporter"/>
    <property type="match status" value="1"/>
</dbReference>
<keyword evidence="3 5" id="KW-1133">Transmembrane helix</keyword>
<sequence>MSIKPKLGPFDLTMIVVGLVIGMGIFRTPISVARETGTPVLFYTVWVLGGLVTLCGALTYAEIGSRFPVAGGFYKVLSYGFHPAYSFMINWTLVISNAASVAAVCLVGAEYIGPVLLPETLQHEGGRKGIAIGAIVLLYIINMLGIRMSASWQNVLTVFKITLVLMLCLAAFTNHIAPAPLQAAAPVTHGWAYIFGAALVPVFFTYGGYQQTINFGSDVREPSKNMPKAIFLGITIILLLYITVNYSYVKVMGFEQLKQTDALAARMAGVFFGEYGFKITSVLLFLSVLGYANVNLMSNPRMYYAMAEDGVLPAVFKRVNGKTQVQETALTVFVVLIVGMLYFLSNFDNIIRYVMLFDSIGLASAAATIFILRKKTKHLDGTGIYKLKLYPLVPVFFITVYLFVTVNIFIKDPGQAFSGMFWFVAGLPIYFFMKRAVRPVGGVKE</sequence>
<dbReference type="PANTHER" id="PTHR11785">
    <property type="entry name" value="AMINO ACID TRANSPORTER"/>
    <property type="match status" value="1"/>
</dbReference>
<evidence type="ECO:0000313" key="6">
    <source>
        <dbReference type="EMBL" id="RPE13135.1"/>
    </source>
</evidence>
<feature type="transmembrane region" description="Helical" evidence="5">
    <location>
        <begin position="12"/>
        <end position="30"/>
    </location>
</feature>
<comment type="caution">
    <text evidence="6">The sequence shown here is derived from an EMBL/GenBank/DDBJ whole genome shotgun (WGS) entry which is preliminary data.</text>
</comment>
<dbReference type="Pfam" id="PF13520">
    <property type="entry name" value="AA_permease_2"/>
    <property type="match status" value="1"/>
</dbReference>
<comment type="subcellular location">
    <subcellularLocation>
        <location evidence="1">Membrane</location>
        <topology evidence="1">Multi-pass membrane protein</topology>
    </subcellularLocation>
</comment>
<keyword evidence="4 5" id="KW-0472">Membrane</keyword>
<feature type="transmembrane region" description="Helical" evidence="5">
    <location>
        <begin position="190"/>
        <end position="209"/>
    </location>
</feature>
<evidence type="ECO:0000256" key="5">
    <source>
        <dbReference type="SAM" id="Phobius"/>
    </source>
</evidence>
<evidence type="ECO:0000256" key="4">
    <source>
        <dbReference type="ARBA" id="ARBA00023136"/>
    </source>
</evidence>
<reference evidence="6 7" key="1">
    <citation type="submission" date="2018-11" db="EMBL/GenBank/DDBJ databases">
        <title>Chitinophaga lutea sp.nov., isolate from arsenic contaminated soil.</title>
        <authorList>
            <person name="Zong Y."/>
        </authorList>
    </citation>
    <scope>NUCLEOTIDE SEQUENCE [LARGE SCALE GENOMIC DNA]</scope>
    <source>
        <strain evidence="6 7">ZY74</strain>
    </source>
</reference>
<accession>A0A3N4Q0K4</accession>
<dbReference type="InterPro" id="IPR002293">
    <property type="entry name" value="AA/rel_permease1"/>
</dbReference>
<dbReference type="OrthoDB" id="9806937at2"/>
<dbReference type="AlphaFoldDB" id="A0A3N4Q0K4"/>
<name>A0A3N4Q0K4_9BACT</name>
<dbReference type="GO" id="GO:0016020">
    <property type="term" value="C:membrane"/>
    <property type="evidence" value="ECO:0007669"/>
    <property type="project" value="UniProtKB-SubCell"/>
</dbReference>
<dbReference type="GO" id="GO:0015179">
    <property type="term" value="F:L-amino acid transmembrane transporter activity"/>
    <property type="evidence" value="ECO:0007669"/>
    <property type="project" value="TreeGrafter"/>
</dbReference>
<evidence type="ECO:0000313" key="7">
    <source>
        <dbReference type="Proteomes" id="UP000278351"/>
    </source>
</evidence>
<gene>
    <name evidence="6" type="ORF">EGT74_06270</name>
</gene>
<proteinExistence type="predicted"/>
<feature type="transmembrane region" description="Helical" evidence="5">
    <location>
        <begin position="327"/>
        <end position="344"/>
    </location>
</feature>
<dbReference type="Gene3D" id="1.20.1740.10">
    <property type="entry name" value="Amino acid/polyamine transporter I"/>
    <property type="match status" value="1"/>
</dbReference>
<feature type="transmembrane region" description="Helical" evidence="5">
    <location>
        <begin position="350"/>
        <end position="372"/>
    </location>
</feature>
<dbReference type="PANTHER" id="PTHR11785:SF512">
    <property type="entry name" value="SOBREMESA, ISOFORM B"/>
    <property type="match status" value="1"/>
</dbReference>
<dbReference type="Proteomes" id="UP000278351">
    <property type="component" value="Unassembled WGS sequence"/>
</dbReference>
<dbReference type="InterPro" id="IPR050598">
    <property type="entry name" value="AminoAcid_Transporter"/>
</dbReference>
<feature type="transmembrane region" description="Helical" evidence="5">
    <location>
        <begin position="229"/>
        <end position="248"/>
    </location>
</feature>
<feature type="transmembrane region" description="Helical" evidence="5">
    <location>
        <begin position="392"/>
        <end position="410"/>
    </location>
</feature>
<dbReference type="EMBL" id="RPDH01000001">
    <property type="protein sequence ID" value="RPE13135.1"/>
    <property type="molecule type" value="Genomic_DNA"/>
</dbReference>
<feature type="transmembrane region" description="Helical" evidence="5">
    <location>
        <begin position="275"/>
        <end position="294"/>
    </location>
</feature>
<feature type="transmembrane region" description="Helical" evidence="5">
    <location>
        <begin position="84"/>
        <end position="109"/>
    </location>
</feature>
<organism evidence="6 7">
    <name type="scientific">Chitinophaga lutea</name>
    <dbReference type="NCBI Taxonomy" id="2488634"/>
    <lineage>
        <taxon>Bacteria</taxon>
        <taxon>Pseudomonadati</taxon>
        <taxon>Bacteroidota</taxon>
        <taxon>Chitinophagia</taxon>
        <taxon>Chitinophagales</taxon>
        <taxon>Chitinophagaceae</taxon>
        <taxon>Chitinophaga</taxon>
    </lineage>
</organism>
<dbReference type="RefSeq" id="WP_123845651.1">
    <property type="nucleotide sequence ID" value="NZ_RPDH01000001.1"/>
</dbReference>
<protein>
    <submittedName>
        <fullName evidence="6">Amino acid permease</fullName>
    </submittedName>
</protein>
<feature type="transmembrane region" description="Helical" evidence="5">
    <location>
        <begin position="129"/>
        <end position="146"/>
    </location>
</feature>
<feature type="transmembrane region" description="Helical" evidence="5">
    <location>
        <begin position="158"/>
        <end position="178"/>
    </location>
</feature>
<evidence type="ECO:0000256" key="2">
    <source>
        <dbReference type="ARBA" id="ARBA00022692"/>
    </source>
</evidence>
<evidence type="ECO:0000256" key="1">
    <source>
        <dbReference type="ARBA" id="ARBA00004141"/>
    </source>
</evidence>